<feature type="signal peptide" evidence="1">
    <location>
        <begin position="1"/>
        <end position="19"/>
    </location>
</feature>
<evidence type="ECO:0000313" key="3">
    <source>
        <dbReference type="WBParaSite" id="L893_g8120.t1"/>
    </source>
</evidence>
<feature type="chain" id="PRO_5009314976" evidence="1">
    <location>
        <begin position="20"/>
        <end position="539"/>
    </location>
</feature>
<accession>A0A1I8AQA6</accession>
<name>A0A1I8AQA6_9BILA</name>
<evidence type="ECO:0000313" key="2">
    <source>
        <dbReference type="Proteomes" id="UP000095287"/>
    </source>
</evidence>
<reference evidence="3" key="1">
    <citation type="submission" date="2016-11" db="UniProtKB">
        <authorList>
            <consortium name="WormBaseParasite"/>
        </authorList>
    </citation>
    <scope>IDENTIFICATION</scope>
</reference>
<proteinExistence type="predicted"/>
<keyword evidence="2" id="KW-1185">Reference proteome</keyword>
<organism evidence="2 3">
    <name type="scientific">Steinernema glaseri</name>
    <dbReference type="NCBI Taxonomy" id="37863"/>
    <lineage>
        <taxon>Eukaryota</taxon>
        <taxon>Metazoa</taxon>
        <taxon>Ecdysozoa</taxon>
        <taxon>Nematoda</taxon>
        <taxon>Chromadorea</taxon>
        <taxon>Rhabditida</taxon>
        <taxon>Tylenchina</taxon>
        <taxon>Panagrolaimomorpha</taxon>
        <taxon>Strongyloidoidea</taxon>
        <taxon>Steinernematidae</taxon>
        <taxon>Steinernema</taxon>
    </lineage>
</organism>
<dbReference type="PANTHER" id="PTHR36937">
    <property type="entry name" value="PROTEIN CBG20935-RELATED"/>
    <property type="match status" value="1"/>
</dbReference>
<protein>
    <submittedName>
        <fullName evidence="3">Peptidase S1 domain-containing protein</fullName>
    </submittedName>
</protein>
<dbReference type="PANTHER" id="PTHR36937:SF1">
    <property type="entry name" value="PEPTIDASE S1 DOMAIN-CONTAINING PROTEIN"/>
    <property type="match status" value="1"/>
</dbReference>
<dbReference type="Proteomes" id="UP000095287">
    <property type="component" value="Unplaced"/>
</dbReference>
<dbReference type="WBParaSite" id="L893_g8120.t1">
    <property type="protein sequence ID" value="L893_g8120.t1"/>
    <property type="gene ID" value="L893_g8120"/>
</dbReference>
<dbReference type="AlphaFoldDB" id="A0A1I8AQA6"/>
<evidence type="ECO:0000256" key="1">
    <source>
        <dbReference type="SAM" id="SignalP"/>
    </source>
</evidence>
<keyword evidence="1" id="KW-0732">Signal</keyword>
<sequence length="539" mass="58151">MRSVFGILLLAVVIQSKLHEFIRLKRGIDAETIVLICARRPSLPYCQAANDRRRFPEVASVVGKSPLAFGKSTGNDAKFEIPGIGTLGLGQVNTDIAKFIPAGASGTANGGRFDLDGHKLEYMDSESATGAVKGKRGHLHIAGIGTFDVSKQAERGTGFSQIFEQLLPFHGSDDNIGREFEATPDPLSQQNFPEFRGNSHVGATSSPLVYNLIPSHGTTSTPSESSTLHPTLISTDVQNRGRKVVHAAKTVVDDSDFPPKSNRTELHEGFIEQESKEPPNERPLPLNPVQVQRTVSLKDLGLSKEEISKICAKFTVQAAKHCYGTQIEKEYIDRCRGYMSDCTDYISDRKPLGAIANAFSSSVGVTYYNWGVNGIPYYAINDEGGISNGHNGKADFGSWGGGYSENVGVRDFWTQTGEFGGNWYEGTYGHKTGWRVPIAQQFGIEGGQGSQVYIPVKEGDFGKPLGFSRGFFVGPYVGTAEKVGVDWLNGAVSQSQGIALPIVGVNANAGSSIAFPSLGSIMNNMGLQMTPETMATFFE</sequence>